<evidence type="ECO:0008006" key="3">
    <source>
        <dbReference type="Google" id="ProtNLM"/>
    </source>
</evidence>
<organism evidence="1 2">
    <name type="scientific">Marinobacter nanhaiticus D15-8W</name>
    <dbReference type="NCBI Taxonomy" id="626887"/>
    <lineage>
        <taxon>Bacteria</taxon>
        <taxon>Pseudomonadati</taxon>
        <taxon>Pseudomonadota</taxon>
        <taxon>Gammaproteobacteria</taxon>
        <taxon>Pseudomonadales</taxon>
        <taxon>Marinobacteraceae</taxon>
        <taxon>Marinobacter</taxon>
    </lineage>
</organism>
<reference evidence="1 2" key="1">
    <citation type="journal article" date="2013" name="Genome Announc.">
        <title>Genome Sequence of the Polycyclic Aromatic Hydrocarbon-Degrading Bacterium Strain Marinobacter nanhaiticus D15-8WT.</title>
        <authorList>
            <person name="Cui Z."/>
            <person name="Gao W."/>
            <person name="Li Q."/>
            <person name="Xu G."/>
            <person name="Zheng L."/>
        </authorList>
    </citation>
    <scope>NUCLEOTIDE SEQUENCE [LARGE SCALE GENOMIC DNA]</scope>
    <source>
        <strain evidence="1 2">D15-8W</strain>
    </source>
</reference>
<sequence length="293" mass="33558">MKKQIAGGKLDKPVRLVKRLLPKNRWGDYMTSLLTFVLYQGRLPKREGGDLNDALFALKTSDEILNPLRVFVSDKHHLKQFVKATAGDEYNVPTDAVLQSLEAAMEYDYPADCVIKPTHMSGEVMFRREGSPVDFKRMARWFDSNYYNWTREANYRPLKPKVIVEPYIFGGESCEDYKIFCVNGEPKMIWVDLDRQGAPRRNFYTTDWELLPVSMVYRQGKDIPKPANLTEMLDVARQLSRDFSMIRVDLYSNGEKLLVGELTNCSEDARGRVVPVENAPIVTNLLFGKAGLS</sequence>
<dbReference type="InterPro" id="IPR029465">
    <property type="entry name" value="ATPgrasp_TupA"/>
</dbReference>
<dbReference type="eggNOG" id="COG3307">
    <property type="taxonomic scope" value="Bacteria"/>
</dbReference>
<accession>N6X6X9</accession>
<evidence type="ECO:0000313" key="2">
    <source>
        <dbReference type="Proteomes" id="UP000013165"/>
    </source>
</evidence>
<name>N6X6X9_9GAMM</name>
<dbReference type="AlphaFoldDB" id="N6X6X9"/>
<proteinExistence type="predicted"/>
<gene>
    <name evidence="1" type="ORF">J057_01750</name>
</gene>
<dbReference type="RefSeq" id="WP_004582895.1">
    <property type="nucleotide sequence ID" value="NZ_KB822695.1"/>
</dbReference>
<evidence type="ECO:0000313" key="1">
    <source>
        <dbReference type="EMBL" id="ENO16888.1"/>
    </source>
</evidence>
<comment type="caution">
    <text evidence="1">The sequence shown here is derived from an EMBL/GenBank/DDBJ whole genome shotgun (WGS) entry which is preliminary data.</text>
</comment>
<dbReference type="STRING" id="626887.J057_01750"/>
<dbReference type="OrthoDB" id="9791827at2"/>
<protein>
    <recommendedName>
        <fullName evidence="3">ATP-grasp domain-containing protein</fullName>
    </recommendedName>
</protein>
<dbReference type="Proteomes" id="UP000013165">
    <property type="component" value="Unassembled WGS sequence"/>
</dbReference>
<dbReference type="HOGENOM" id="CLU_056705_0_0_6"/>
<dbReference type="Pfam" id="PF14305">
    <property type="entry name" value="ATPgrasp_TupA"/>
    <property type="match status" value="1"/>
</dbReference>
<dbReference type="PATRIC" id="fig|626887.3.peg.328"/>
<dbReference type="EMBL" id="APLQ01000009">
    <property type="protein sequence ID" value="ENO16888.1"/>
    <property type="molecule type" value="Genomic_DNA"/>
</dbReference>
<keyword evidence="2" id="KW-1185">Reference proteome</keyword>